<dbReference type="PANTHER" id="PTHR26379">
    <property type="entry name" value="BTB/POZ AND MATH DOMAIN-CONTAINING PROTEIN 1"/>
    <property type="match status" value="1"/>
</dbReference>
<feature type="domain" description="BTB" evidence="3">
    <location>
        <begin position="36"/>
        <end position="88"/>
    </location>
</feature>
<name>A0A1E5VBI0_9POAL</name>
<dbReference type="InterPro" id="IPR000210">
    <property type="entry name" value="BTB/POZ_dom"/>
</dbReference>
<proteinExistence type="predicted"/>
<dbReference type="PROSITE" id="PS50097">
    <property type="entry name" value="BTB"/>
    <property type="match status" value="1"/>
</dbReference>
<dbReference type="PANTHER" id="PTHR26379:SF422">
    <property type="entry name" value="BTB DOMAIN-CONTAINING PROTEIN"/>
    <property type="match status" value="1"/>
</dbReference>
<comment type="caution">
    <text evidence="4">The sequence shown here is derived from an EMBL/GenBank/DDBJ whole genome shotgun (WGS) entry which is preliminary data.</text>
</comment>
<evidence type="ECO:0000256" key="2">
    <source>
        <dbReference type="SAM" id="MobiDB-lite"/>
    </source>
</evidence>
<gene>
    <name evidence="4" type="ORF">BAE44_0016520</name>
</gene>
<comment type="pathway">
    <text evidence="1">Protein modification; protein ubiquitination.</text>
</comment>
<evidence type="ECO:0000256" key="1">
    <source>
        <dbReference type="ARBA" id="ARBA00004906"/>
    </source>
</evidence>
<protein>
    <recommendedName>
        <fullName evidence="3">BTB domain-containing protein</fullName>
    </recommendedName>
</protein>
<dbReference type="InterPro" id="IPR011333">
    <property type="entry name" value="SKP1/BTB/POZ_sf"/>
</dbReference>
<feature type="region of interest" description="Disordered" evidence="2">
    <location>
        <begin position="1"/>
        <end position="35"/>
    </location>
</feature>
<dbReference type="OrthoDB" id="645158at2759"/>
<accession>A0A1E5VBI0</accession>
<dbReference type="EMBL" id="LWDX02045285">
    <property type="protein sequence ID" value="OEL22461.1"/>
    <property type="molecule type" value="Genomic_DNA"/>
</dbReference>
<dbReference type="STRING" id="888268.A0A1E5VBI0"/>
<dbReference type="AlphaFoldDB" id="A0A1E5VBI0"/>
<sequence length="100" mass="11257">MRRRRRRPTCTGISETSSCQKKAPMPRSKSLVRDSAHTRVLAARSPVLKAKLFGTSATGEFIRIDDMVPQVFEALLHFVYTDSLPEVPGQDDVFMAQHLL</sequence>
<dbReference type="SUPFAM" id="SSF54695">
    <property type="entry name" value="POZ domain"/>
    <property type="match status" value="1"/>
</dbReference>
<dbReference type="InterPro" id="IPR045005">
    <property type="entry name" value="BPM1-6"/>
</dbReference>
<reference evidence="4 5" key="1">
    <citation type="submission" date="2016-09" db="EMBL/GenBank/DDBJ databases">
        <title>The draft genome of Dichanthelium oligosanthes: A C3 panicoid grass species.</title>
        <authorList>
            <person name="Studer A.J."/>
            <person name="Schnable J.C."/>
            <person name="Brutnell T.P."/>
        </authorList>
    </citation>
    <scope>NUCLEOTIDE SEQUENCE [LARGE SCALE GENOMIC DNA]</scope>
    <source>
        <strain evidence="5">cv. Kellogg 1175</strain>
        <tissue evidence="4">Leaf</tissue>
    </source>
</reference>
<organism evidence="4 5">
    <name type="scientific">Dichanthelium oligosanthes</name>
    <dbReference type="NCBI Taxonomy" id="888268"/>
    <lineage>
        <taxon>Eukaryota</taxon>
        <taxon>Viridiplantae</taxon>
        <taxon>Streptophyta</taxon>
        <taxon>Embryophyta</taxon>
        <taxon>Tracheophyta</taxon>
        <taxon>Spermatophyta</taxon>
        <taxon>Magnoliopsida</taxon>
        <taxon>Liliopsida</taxon>
        <taxon>Poales</taxon>
        <taxon>Poaceae</taxon>
        <taxon>PACMAD clade</taxon>
        <taxon>Panicoideae</taxon>
        <taxon>Panicodae</taxon>
        <taxon>Paniceae</taxon>
        <taxon>Dichantheliinae</taxon>
        <taxon>Dichanthelium</taxon>
    </lineage>
</organism>
<dbReference type="Proteomes" id="UP000095767">
    <property type="component" value="Unassembled WGS sequence"/>
</dbReference>
<keyword evidence="5" id="KW-1185">Reference proteome</keyword>
<dbReference type="Gene3D" id="3.30.710.10">
    <property type="entry name" value="Potassium Channel Kv1.1, Chain A"/>
    <property type="match status" value="1"/>
</dbReference>
<evidence type="ECO:0000313" key="4">
    <source>
        <dbReference type="EMBL" id="OEL22461.1"/>
    </source>
</evidence>
<evidence type="ECO:0000259" key="3">
    <source>
        <dbReference type="PROSITE" id="PS50097"/>
    </source>
</evidence>
<evidence type="ECO:0000313" key="5">
    <source>
        <dbReference type="Proteomes" id="UP000095767"/>
    </source>
</evidence>
<dbReference type="GO" id="GO:0016567">
    <property type="term" value="P:protein ubiquitination"/>
    <property type="evidence" value="ECO:0007669"/>
    <property type="project" value="InterPro"/>
</dbReference>
<feature type="compositionally biased region" description="Polar residues" evidence="2">
    <location>
        <begin position="11"/>
        <end position="20"/>
    </location>
</feature>
<dbReference type="Pfam" id="PF00651">
    <property type="entry name" value="BTB"/>
    <property type="match status" value="1"/>
</dbReference>